<dbReference type="NCBIfam" id="TIGR02199">
    <property type="entry name" value="rfaE_dom_II"/>
    <property type="match status" value="1"/>
</dbReference>
<organism evidence="18 19">
    <name type="scientific">Candidatus Nitrosoglobus terrae</name>
    <dbReference type="NCBI Taxonomy" id="1630141"/>
    <lineage>
        <taxon>Bacteria</taxon>
        <taxon>Pseudomonadati</taxon>
        <taxon>Pseudomonadota</taxon>
        <taxon>Gammaproteobacteria</taxon>
        <taxon>Chromatiales</taxon>
        <taxon>Chromatiaceae</taxon>
        <taxon>Candidatus Nitrosoglobus</taxon>
    </lineage>
</organism>
<dbReference type="GO" id="GO:0016773">
    <property type="term" value="F:phosphotransferase activity, alcohol group as acceptor"/>
    <property type="evidence" value="ECO:0007669"/>
    <property type="project" value="InterPro"/>
</dbReference>
<dbReference type="InterPro" id="IPR011611">
    <property type="entry name" value="PfkB_dom"/>
</dbReference>
<evidence type="ECO:0000259" key="16">
    <source>
        <dbReference type="Pfam" id="PF00294"/>
    </source>
</evidence>
<dbReference type="FunFam" id="3.40.50.620:FF:000028">
    <property type="entry name" value="Bifunctional protein HldE"/>
    <property type="match status" value="1"/>
</dbReference>
<evidence type="ECO:0000256" key="10">
    <source>
        <dbReference type="ARBA" id="ARBA00023277"/>
    </source>
</evidence>
<evidence type="ECO:0000256" key="5">
    <source>
        <dbReference type="ARBA" id="ARBA00022695"/>
    </source>
</evidence>
<keyword evidence="19" id="KW-1185">Reference proteome</keyword>
<dbReference type="NCBIfam" id="TIGR00125">
    <property type="entry name" value="cyt_tran_rel"/>
    <property type="match status" value="1"/>
</dbReference>
<feature type="region of interest" description="Ribokinase" evidence="15">
    <location>
        <begin position="1"/>
        <end position="297"/>
    </location>
</feature>
<dbReference type="InterPro" id="IPR014729">
    <property type="entry name" value="Rossmann-like_a/b/a_fold"/>
</dbReference>
<protein>
    <recommendedName>
        <fullName evidence="15">Bifunctional protein HldE</fullName>
    </recommendedName>
    <domain>
        <recommendedName>
            <fullName evidence="15">D-beta-D-heptose 7-phosphate kinase</fullName>
            <ecNumber evidence="15">2.7.1.167</ecNumber>
        </recommendedName>
        <alternativeName>
            <fullName evidence="15">D-beta-D-heptose 7-phosphotransferase</fullName>
        </alternativeName>
        <alternativeName>
            <fullName evidence="15">D-glycero-beta-D-manno-heptose-7-phosphate kinase</fullName>
        </alternativeName>
    </domain>
    <domain>
        <recommendedName>
            <fullName evidence="15">D-beta-D-heptose 1-phosphate adenylyltransferase</fullName>
            <ecNumber evidence="15">2.7.7.70</ecNumber>
        </recommendedName>
        <alternativeName>
            <fullName evidence="15">D-glycero-beta-D-manno-heptose 1-phosphate adenylyltransferase</fullName>
        </alternativeName>
    </domain>
</protein>
<evidence type="ECO:0000256" key="4">
    <source>
        <dbReference type="ARBA" id="ARBA00022679"/>
    </source>
</evidence>
<dbReference type="EMBL" id="AP014836">
    <property type="protein sequence ID" value="BAW79725.1"/>
    <property type="molecule type" value="Genomic_DNA"/>
</dbReference>
<feature type="region of interest" description="Cytidylyltransferase" evidence="15">
    <location>
        <begin position="325"/>
        <end position="460"/>
    </location>
</feature>
<proteinExistence type="inferred from homology"/>
<comment type="function">
    <text evidence="1 15">Catalyzes the phosphorylation of D-glycero-D-manno-heptose 7-phosphate at the C-1 position to selectively form D-glycero-beta-D-manno-heptose-1,7-bisphosphate.</text>
</comment>
<keyword evidence="5 15" id="KW-0548">Nucleotidyltransferase</keyword>
<comment type="similarity">
    <text evidence="14 15">In the C-terminal section; belongs to the cytidylyltransferase family.</text>
</comment>
<evidence type="ECO:0000256" key="13">
    <source>
        <dbReference type="ARBA" id="ARBA00060955"/>
    </source>
</evidence>
<dbReference type="InterPro" id="IPR004821">
    <property type="entry name" value="Cyt_trans-like"/>
</dbReference>
<dbReference type="AlphaFoldDB" id="A0A1Q2SKQ0"/>
<dbReference type="CDD" id="cd01172">
    <property type="entry name" value="RfaE_like"/>
    <property type="match status" value="1"/>
</dbReference>
<dbReference type="Pfam" id="PF01467">
    <property type="entry name" value="CTP_transf_like"/>
    <property type="match status" value="1"/>
</dbReference>
<dbReference type="NCBIfam" id="TIGR02198">
    <property type="entry name" value="rfaE_dom_I"/>
    <property type="match status" value="1"/>
</dbReference>
<name>A0A1Q2SKQ0_9GAMM</name>
<feature type="binding site" evidence="15">
    <location>
        <begin position="176"/>
        <end position="179"/>
    </location>
    <ligand>
        <name>ATP</name>
        <dbReference type="ChEBI" id="CHEBI:30616"/>
    </ligand>
</feature>
<comment type="pathway">
    <text evidence="15">Nucleotide-sugar biosynthesis; ADP-L-glycero-beta-D-manno-heptose biosynthesis; ADP-L-glycero-beta-D-manno-heptose from D-glycero-beta-D-manno-heptose 7-phosphate: step 3/4.</text>
</comment>
<comment type="function">
    <text evidence="2 15">Catalyzes the ADP transfer from ATP to D-glycero-beta-D-manno-heptose 1-phosphate, yielding ADP-D-glycero-beta-D-manno-heptose.</text>
</comment>
<dbReference type="Gene3D" id="3.40.1190.20">
    <property type="match status" value="1"/>
</dbReference>
<dbReference type="EC" id="2.7.7.70" evidence="15"/>
<dbReference type="FunFam" id="3.40.1190.20:FF:000002">
    <property type="entry name" value="Bifunctional protein HldE"/>
    <property type="match status" value="1"/>
</dbReference>
<evidence type="ECO:0000313" key="18">
    <source>
        <dbReference type="EMBL" id="BAW79725.1"/>
    </source>
</evidence>
<keyword evidence="6 15" id="KW-0547">Nucleotide-binding</keyword>
<dbReference type="InterPro" id="IPR011914">
    <property type="entry name" value="RfaE_dom_II"/>
</dbReference>
<dbReference type="InterPro" id="IPR023030">
    <property type="entry name" value="Bifunc_HldE"/>
</dbReference>
<dbReference type="PANTHER" id="PTHR46969:SF1">
    <property type="entry name" value="BIFUNCTIONAL PROTEIN HLDE"/>
    <property type="match status" value="1"/>
</dbReference>
<keyword evidence="10 15" id="KW-0119">Carbohydrate metabolism</keyword>
<dbReference type="GO" id="GO:0033786">
    <property type="term" value="F:heptose-1-phosphate adenylyltransferase activity"/>
    <property type="evidence" value="ECO:0007669"/>
    <property type="project" value="UniProtKB-UniRule"/>
</dbReference>
<comment type="pathway">
    <text evidence="15">Nucleotide-sugar biosynthesis; ADP-L-glycero-beta-D-manno-heptose biosynthesis; ADP-L-glycero-beta-D-manno-heptose from D-glycero-beta-D-manno-heptose 7-phosphate: step 1/4.</text>
</comment>
<dbReference type="KEGG" id="ntt:TAO_0355"/>
<dbReference type="GO" id="GO:0005829">
    <property type="term" value="C:cytosol"/>
    <property type="evidence" value="ECO:0007669"/>
    <property type="project" value="TreeGrafter"/>
</dbReference>
<keyword evidence="8 15" id="KW-0067">ATP-binding</keyword>
<dbReference type="Gene3D" id="3.40.50.620">
    <property type="entry name" value="HUPs"/>
    <property type="match status" value="1"/>
</dbReference>
<dbReference type="GO" id="GO:0005524">
    <property type="term" value="F:ATP binding"/>
    <property type="evidence" value="ECO:0007669"/>
    <property type="project" value="UniProtKB-UniRule"/>
</dbReference>
<evidence type="ECO:0000256" key="14">
    <source>
        <dbReference type="ARBA" id="ARBA00061122"/>
    </source>
</evidence>
<dbReference type="Proteomes" id="UP000243679">
    <property type="component" value="Chromosome"/>
</dbReference>
<dbReference type="InterPro" id="IPR011913">
    <property type="entry name" value="RfaE_dom_I"/>
</dbReference>
<comment type="catalytic activity">
    <reaction evidence="11 15">
        <text>D-glycero-beta-D-manno-heptose 1-phosphate + ATP + H(+) = ADP-D-glycero-beta-D-manno-heptose + diphosphate</text>
        <dbReference type="Rhea" id="RHEA:27465"/>
        <dbReference type="ChEBI" id="CHEBI:15378"/>
        <dbReference type="ChEBI" id="CHEBI:30616"/>
        <dbReference type="ChEBI" id="CHEBI:33019"/>
        <dbReference type="ChEBI" id="CHEBI:59967"/>
        <dbReference type="ChEBI" id="CHEBI:61593"/>
        <dbReference type="EC" id="2.7.7.70"/>
    </reaction>
</comment>
<feature type="domain" description="Carbohydrate kinase PfkB" evidence="16">
    <location>
        <begin position="10"/>
        <end position="283"/>
    </location>
</feature>
<reference evidence="18 19" key="1">
    <citation type="journal article" date="2017" name="ISME J.">
        <title>An acid-tolerant ammonia-oxidizing ?-proteobacterium from soil.</title>
        <authorList>
            <person name="Hayatsu M."/>
            <person name="Tago K."/>
            <person name="Uchiyama I."/>
            <person name="Toyoda A."/>
            <person name="Wang Y."/>
            <person name="Shimomura Y."/>
            <person name="Okubo T."/>
            <person name="Kurisu F."/>
            <person name="Hirono Y."/>
            <person name="Nonaka K."/>
            <person name="Akiyama H."/>
            <person name="Itoh T."/>
            <person name="Takami H."/>
        </authorList>
    </citation>
    <scope>NUCLEOTIDE SEQUENCE [LARGE SCALE GENOMIC DNA]</scope>
    <source>
        <strain evidence="18 19">TAO100</strain>
    </source>
</reference>
<evidence type="ECO:0000256" key="3">
    <source>
        <dbReference type="ARBA" id="ARBA00011738"/>
    </source>
</evidence>
<dbReference type="GO" id="GO:0033785">
    <property type="term" value="F:heptose 7-phosphate kinase activity"/>
    <property type="evidence" value="ECO:0007669"/>
    <property type="project" value="UniProtKB-UniRule"/>
</dbReference>
<evidence type="ECO:0000256" key="15">
    <source>
        <dbReference type="HAMAP-Rule" id="MF_01603"/>
    </source>
</evidence>
<dbReference type="SUPFAM" id="SSF52374">
    <property type="entry name" value="Nucleotidylyl transferase"/>
    <property type="match status" value="1"/>
</dbReference>
<dbReference type="SUPFAM" id="SSF53613">
    <property type="entry name" value="Ribokinase-like"/>
    <property type="match status" value="1"/>
</dbReference>
<feature type="active site" evidence="15">
    <location>
        <position position="245"/>
    </location>
</feature>
<accession>A0A1Q2SKQ0</accession>
<sequence length="460" mass="50148">MLDRYWYGRTSRISPEAPVPIVHVTHRDDRPGGAGNVAINAASLGATVTLLGLTGNDEAATILESLLTNYKINCHLIPVANTATITKLRIISQHQQLIRLDSEDDFTSSHSEELLSTYKSILKNKPVVIISDYGKGTVSDPRSLIALGRKANIPILIDPKGSDFSRYYGASILTPNLAEFEAVVGRCSDEDILIRKGEKLRQTLALESLLITRGEQGMTLLQKESPSLHLPAKAREVFDVTGAGDTVISVLATALAAGNTIKEATILANLAAGIVVGKLGTTHVTIDELQMTLHPPATDHRGIVKEEDLRHLMTLARDRGERIVMTNGCFDILHAGHVRYLAEARKLGDRLIVAVNDDNSVKHLKGKDRPINNLIQRMAVLASLYDVDWVIPFSEDTPTRLIEKILPDILVKGGDYTLAQIAGAETVMANGGEVVVLNYLEGHSTTRIIDTIRNSKEIFS</sequence>
<dbReference type="GO" id="GO:0097171">
    <property type="term" value="P:ADP-L-glycero-beta-D-manno-heptose biosynthetic process"/>
    <property type="evidence" value="ECO:0007669"/>
    <property type="project" value="UniProtKB-UniPathway"/>
</dbReference>
<evidence type="ECO:0000256" key="8">
    <source>
        <dbReference type="ARBA" id="ARBA00022840"/>
    </source>
</evidence>
<gene>
    <name evidence="15" type="primary">hldE</name>
    <name evidence="18" type="ORF">TAO_0355</name>
</gene>
<dbReference type="UniPathway" id="UPA00356">
    <property type="reaction ID" value="UER00437"/>
</dbReference>
<comment type="catalytic activity">
    <reaction evidence="12 15">
        <text>D-glycero-beta-D-manno-heptose 7-phosphate + ATP = D-glycero-beta-D-manno-heptose 1,7-bisphosphate + ADP + H(+)</text>
        <dbReference type="Rhea" id="RHEA:27473"/>
        <dbReference type="ChEBI" id="CHEBI:15378"/>
        <dbReference type="ChEBI" id="CHEBI:30616"/>
        <dbReference type="ChEBI" id="CHEBI:60204"/>
        <dbReference type="ChEBI" id="CHEBI:60208"/>
        <dbReference type="ChEBI" id="CHEBI:456216"/>
        <dbReference type="EC" id="2.7.1.167"/>
    </reaction>
</comment>
<evidence type="ECO:0000256" key="7">
    <source>
        <dbReference type="ARBA" id="ARBA00022777"/>
    </source>
</evidence>
<evidence type="ECO:0000256" key="6">
    <source>
        <dbReference type="ARBA" id="ARBA00022741"/>
    </source>
</evidence>
<dbReference type="NCBIfam" id="NF008454">
    <property type="entry name" value="PRK11316.1"/>
    <property type="match status" value="1"/>
</dbReference>
<evidence type="ECO:0000256" key="11">
    <source>
        <dbReference type="ARBA" id="ARBA00047428"/>
    </source>
</evidence>
<comment type="subunit">
    <text evidence="3 15">Homodimer.</text>
</comment>
<evidence type="ECO:0000256" key="12">
    <source>
        <dbReference type="ARBA" id="ARBA00052873"/>
    </source>
</evidence>
<dbReference type="HAMAP" id="MF_01603">
    <property type="entry name" value="HldE"/>
    <property type="match status" value="1"/>
</dbReference>
<dbReference type="PANTHER" id="PTHR46969">
    <property type="entry name" value="BIFUNCTIONAL PROTEIN HLDE"/>
    <property type="match status" value="1"/>
</dbReference>
<evidence type="ECO:0000256" key="2">
    <source>
        <dbReference type="ARBA" id="ARBA00003753"/>
    </source>
</evidence>
<evidence type="ECO:0000256" key="9">
    <source>
        <dbReference type="ARBA" id="ARBA00023268"/>
    </source>
</evidence>
<evidence type="ECO:0000256" key="1">
    <source>
        <dbReference type="ARBA" id="ARBA00002319"/>
    </source>
</evidence>
<feature type="domain" description="Cytidyltransferase-like" evidence="17">
    <location>
        <begin position="325"/>
        <end position="448"/>
    </location>
</feature>
<evidence type="ECO:0000259" key="17">
    <source>
        <dbReference type="Pfam" id="PF01467"/>
    </source>
</evidence>
<dbReference type="Pfam" id="PF00294">
    <property type="entry name" value="PfkB"/>
    <property type="match status" value="1"/>
</dbReference>
<dbReference type="InterPro" id="IPR029056">
    <property type="entry name" value="Ribokinase-like"/>
</dbReference>
<keyword evidence="9 15" id="KW-0511">Multifunctional enzyme</keyword>
<evidence type="ECO:0000313" key="19">
    <source>
        <dbReference type="Proteomes" id="UP000243679"/>
    </source>
</evidence>
<dbReference type="EC" id="2.7.1.167" evidence="15"/>
<comment type="similarity">
    <text evidence="13 15">In the N-terminal section; belongs to the carbohydrate kinase PfkB family.</text>
</comment>
<keyword evidence="4 15" id="KW-0808">Transferase</keyword>
<keyword evidence="7 15" id="KW-0418">Kinase</keyword>